<dbReference type="Pfam" id="PF09912">
    <property type="entry name" value="DUF2141"/>
    <property type="match status" value="1"/>
</dbReference>
<keyword evidence="2" id="KW-1185">Reference proteome</keyword>
<protein>
    <submittedName>
        <fullName evidence="1">Uncharacterized protein (DUF2141 family)</fullName>
    </submittedName>
</protein>
<reference evidence="1 2" key="1">
    <citation type="submission" date="2019-03" db="EMBL/GenBank/DDBJ databases">
        <title>Genomic Encyclopedia of Type Strains, Phase IV (KMG-IV): sequencing the most valuable type-strain genomes for metagenomic binning, comparative biology and taxonomic classification.</title>
        <authorList>
            <person name="Goeker M."/>
        </authorList>
    </citation>
    <scope>NUCLEOTIDE SEQUENCE [LARGE SCALE GENOMIC DNA]</scope>
    <source>
        <strain evidence="1 2">DSM 100055</strain>
    </source>
</reference>
<dbReference type="InterPro" id="IPR018673">
    <property type="entry name" value="DUF2141"/>
</dbReference>
<dbReference type="AlphaFoldDB" id="A0AA46DXG3"/>
<organism evidence="1 2">
    <name type="scientific">Hypnocyclicus thermotrophus</name>
    <dbReference type="NCBI Taxonomy" id="1627895"/>
    <lineage>
        <taxon>Bacteria</taxon>
        <taxon>Fusobacteriati</taxon>
        <taxon>Fusobacteriota</taxon>
        <taxon>Fusobacteriia</taxon>
        <taxon>Fusobacteriales</taxon>
        <taxon>Fusobacteriaceae</taxon>
        <taxon>Hypnocyclicus</taxon>
    </lineage>
</organism>
<proteinExistence type="predicted"/>
<accession>A0AA46DXG3</accession>
<dbReference type="Proteomes" id="UP000294678">
    <property type="component" value="Unassembled WGS sequence"/>
</dbReference>
<comment type="caution">
    <text evidence="1">The sequence shown here is derived from an EMBL/GenBank/DDBJ whole genome shotgun (WGS) entry which is preliminary data.</text>
</comment>
<name>A0AA46DXG3_9FUSO</name>
<gene>
    <name evidence="1" type="ORF">EV215_1742</name>
</gene>
<evidence type="ECO:0000313" key="1">
    <source>
        <dbReference type="EMBL" id="TDT68022.1"/>
    </source>
</evidence>
<dbReference type="RefSeq" id="WP_134113608.1">
    <property type="nucleotide sequence ID" value="NZ_SOBG01000008.1"/>
</dbReference>
<sequence length="135" mass="15776">MKKIILFLFIAYNLFANNYIINLRINNIYKNKGNIYLKIFNSKKSYKRDIPLKQFILSSDNNEISKKITLPNNYYLFSVFQDINNNKKLDKNFLGIPKEPVGLSNYNGKGIPGGFDKLKIYIDKNSTIEIKLKKI</sequence>
<dbReference type="EMBL" id="SOBG01000008">
    <property type="protein sequence ID" value="TDT68022.1"/>
    <property type="molecule type" value="Genomic_DNA"/>
</dbReference>
<evidence type="ECO:0000313" key="2">
    <source>
        <dbReference type="Proteomes" id="UP000294678"/>
    </source>
</evidence>